<evidence type="ECO:0000256" key="1">
    <source>
        <dbReference type="ARBA" id="ARBA00004138"/>
    </source>
</evidence>
<evidence type="ECO:0000259" key="6">
    <source>
        <dbReference type="Pfam" id="PF22544"/>
    </source>
</evidence>
<name>A0A851MI12_9DEND</name>
<accession>A0A851MI12</accession>
<evidence type="ECO:0000313" key="7">
    <source>
        <dbReference type="EMBL" id="NXC26980.1"/>
    </source>
</evidence>
<organism evidence="7 8">
    <name type="scientific">Campylorhamphus procurvoides</name>
    <dbReference type="NCBI Taxonomy" id="190295"/>
    <lineage>
        <taxon>Eukaryota</taxon>
        <taxon>Metazoa</taxon>
        <taxon>Chordata</taxon>
        <taxon>Craniata</taxon>
        <taxon>Vertebrata</taxon>
        <taxon>Euteleostomi</taxon>
        <taxon>Archelosauria</taxon>
        <taxon>Archosauria</taxon>
        <taxon>Dinosauria</taxon>
        <taxon>Saurischia</taxon>
        <taxon>Theropoda</taxon>
        <taxon>Coelurosauria</taxon>
        <taxon>Aves</taxon>
        <taxon>Neognathae</taxon>
        <taxon>Neoaves</taxon>
        <taxon>Telluraves</taxon>
        <taxon>Australaves</taxon>
        <taxon>Passeriformes</taxon>
        <taxon>Dendrocolaptidae</taxon>
        <taxon>Campylorhamphus</taxon>
    </lineage>
</organism>
<protein>
    <submittedName>
        <fullName evidence="7">HYDIN protein</fullName>
    </submittedName>
</protein>
<evidence type="ECO:0000256" key="4">
    <source>
        <dbReference type="ARBA" id="ARBA00023069"/>
    </source>
</evidence>
<comment type="subcellular location">
    <subcellularLocation>
        <location evidence="1">Cell projection</location>
        <location evidence="1">Cilium</location>
    </subcellularLocation>
    <subcellularLocation>
        <location evidence="2">Cytoplasm</location>
    </subcellularLocation>
</comment>
<keyword evidence="5" id="KW-0966">Cell projection</keyword>
<dbReference type="InterPro" id="IPR053879">
    <property type="entry name" value="HYDIN_VesB_CFA65-like_Ig"/>
</dbReference>
<comment type="caution">
    <text evidence="7">The sequence shown here is derived from an EMBL/GenBank/DDBJ whole genome shotgun (WGS) entry which is preliminary data.</text>
</comment>
<evidence type="ECO:0000313" key="8">
    <source>
        <dbReference type="Proteomes" id="UP000614027"/>
    </source>
</evidence>
<dbReference type="InterPro" id="IPR013783">
    <property type="entry name" value="Ig-like_fold"/>
</dbReference>
<dbReference type="InterPro" id="IPR033305">
    <property type="entry name" value="Hydin-like"/>
</dbReference>
<sequence length="1466" mass="163835">LTPSAFQKEMSLTTKQRLASIREVHLPRIVQRQDRSGTSHDKFSTVDPDQALFQPFPSEVVFQNYVPHKVYEMQLVLRNMDKSPRLVKVTLETSPYFKLVGPSGADHKVAPGMGSTLCILFTPGENKDYHHQLLCITEREEFIVPIRAIGARAFLDFPDHLDFSVCPVKYSTKKTLLVHNLGNREACYQISTQSPFSVIPATGTLGIGDTMQVTVEFHPLQAGGHSASLVVHYDTGEDTHTSLHGSAMDVHIRLDRKSMTFEKTYITLSNHSTVMIHNQSNVIAHFQWKGFATQEEEDRLKQRMCHRLHRQEKEKVDNFLEWCRVDTTRGERLALLSRTFQGERAKVQEDPILFSDGIFAIEPVEGEIQPNSSEEINVIFKPREARVYEQAAYCDISGRETRLPLCLIGEGLGPRLHFYFEELDIGKVSVIAVHKYEAILSNRGPIESPFRLIPPTTTIGSCFTFLPQKGIVAPGGLQAIQISFRTTIPGEFKEEFHFSVTESPKPVTLTIRGRVVVPTFHFNVPALHFGDISFGFPRTLSCRLTSTSLMPMPFNLRIPEDGLGEPSTTSFVQISSDAHPSWRKRTQGLMEPKEFTIKPCKGTICSHEFQDIQVTLCSNTVGRYKMELVVDVDGVGKKMSALPLTARCVVPPLRVLNPIMTFGRCCLKVPYQKMLTLVNDSDFPGCYGVLPQEDRKDAAVWYSSPAPCGIIKAHSSVEIPFILEAQLLGEHDIIADVAVFGNEESPLNIHLESTGQGPVVYIYPNEINLGTIQVLEDISQTLQLSNQSVIPAVFWAEMAGTRSRWRTEPSKGVIPPKTEVSLSVIANLDDTGKSEDEVKLFIENSHTNVIPVQAVGVGTTIVTDKPFAPQFSFNPHFSLTPCCYQFKLTNKGRRIHHLYWTTEGFSISQQRRALGTTKGKKPSETLRPITPVFKLQPPQMKLMPGQTMDMVLEGFSSTPQEVKERLLCHALVGREKTKRKIMQVDVTCEFIFPVVEISSRAIPFRVEKRPTDVLTLQYKPLSFKNACSLPLSIVLDLKQPFLLCDVDQQPLPADGQPVILEAGKELNVFIQFNPGYKKDLNSWVAETILNMGFVEHPHEEQISIRGEVYFPNLHIETKALDFGCIMNNTEKVRYVEMTNCSPIPVHYCWSFQTDSQVNTIRILYKSQKVQRPPWGQCRILPSSQRIPWNQSKALQSGCFFLLAWKTTFGLLTCLVDFGALEWELAPCSVSCGTEAARGAVKKDVRKLGTSSSLQPMVLVFQALSSSVVELQSMSTTKGSGLFVEVEHPALGVEEVFDVLPVSGVLQPGESQQVPFTFFGHANIVAHVMALCHVEGGPTYEVELTGEASDLSYHLNTQEIDCGLQLFNEVLETEVILQNTGKIGFTYMVLDPSTATADCPLPGVPVVVPSTDYIEPGKEQVLKIYYLPGVPVVFLRTFQLQVGHLEPTEISLKGEGVFLRISLDLPR</sequence>
<dbReference type="PANTHER" id="PTHR23053:SF0">
    <property type="entry name" value="HYDROCEPHALUS-INDUCING PROTEIN HOMOLOG"/>
    <property type="match status" value="1"/>
</dbReference>
<feature type="domain" description="HYDIN/VesB/CFA65-like Ig-like" evidence="6">
    <location>
        <begin position="154"/>
        <end position="245"/>
    </location>
</feature>
<gene>
    <name evidence="7" type="primary">Hydin_1</name>
    <name evidence="7" type="ORF">CAMPRO_R11592</name>
</gene>
<dbReference type="PANTHER" id="PTHR23053">
    <property type="entry name" value="DLEC1 DELETED IN LUNG AND ESOPHAGEAL CANCER 1"/>
    <property type="match status" value="1"/>
</dbReference>
<dbReference type="Gene3D" id="2.60.40.10">
    <property type="entry name" value="Immunoglobulins"/>
    <property type="match status" value="8"/>
</dbReference>
<evidence type="ECO:0000256" key="3">
    <source>
        <dbReference type="ARBA" id="ARBA00022490"/>
    </source>
</evidence>
<keyword evidence="4" id="KW-0969">Cilium</keyword>
<evidence type="ECO:0000256" key="2">
    <source>
        <dbReference type="ARBA" id="ARBA00004496"/>
    </source>
</evidence>
<keyword evidence="3" id="KW-0963">Cytoplasm</keyword>
<dbReference type="GO" id="GO:0005930">
    <property type="term" value="C:axoneme"/>
    <property type="evidence" value="ECO:0007669"/>
    <property type="project" value="TreeGrafter"/>
</dbReference>
<dbReference type="Pfam" id="PF22544">
    <property type="entry name" value="HYDIN_VesB_CFA65-like_Ig"/>
    <property type="match status" value="2"/>
</dbReference>
<evidence type="ECO:0000256" key="5">
    <source>
        <dbReference type="ARBA" id="ARBA00023273"/>
    </source>
</evidence>
<dbReference type="EMBL" id="WBMV01002290">
    <property type="protein sequence ID" value="NXC26980.1"/>
    <property type="molecule type" value="Genomic_DNA"/>
</dbReference>
<reference evidence="7" key="1">
    <citation type="submission" date="2019-09" db="EMBL/GenBank/DDBJ databases">
        <title>Bird 10,000 Genomes (B10K) Project - Family phase.</title>
        <authorList>
            <person name="Zhang G."/>
        </authorList>
    </citation>
    <scope>NUCLEOTIDE SEQUENCE</scope>
    <source>
        <strain evidence="7">B10K-DU-001-09</strain>
        <tissue evidence="7">Muscle</tissue>
    </source>
</reference>
<dbReference type="GO" id="GO:0003341">
    <property type="term" value="P:cilium movement"/>
    <property type="evidence" value="ECO:0007669"/>
    <property type="project" value="TreeGrafter"/>
</dbReference>
<feature type="non-terminal residue" evidence="7">
    <location>
        <position position="1466"/>
    </location>
</feature>
<feature type="domain" description="HYDIN/VesB/CFA65-like Ig-like" evidence="6">
    <location>
        <begin position="414"/>
        <end position="513"/>
    </location>
</feature>
<feature type="non-terminal residue" evidence="7">
    <location>
        <position position="1"/>
    </location>
</feature>
<proteinExistence type="predicted"/>
<dbReference type="Proteomes" id="UP000614027">
    <property type="component" value="Unassembled WGS sequence"/>
</dbReference>
<keyword evidence="8" id="KW-1185">Reference proteome</keyword>
<dbReference type="GO" id="GO:1904158">
    <property type="term" value="P:axonemal central apparatus assembly"/>
    <property type="evidence" value="ECO:0007669"/>
    <property type="project" value="TreeGrafter"/>
</dbReference>
<dbReference type="OrthoDB" id="442692at2759"/>